<dbReference type="InterPro" id="IPR028943">
    <property type="entry name" value="ZorC_EH_Signature_dom"/>
</dbReference>
<feature type="domain" description="Zorya protein ZorC EH" evidence="1">
    <location>
        <begin position="27"/>
        <end position="453"/>
    </location>
</feature>
<reference evidence="2 3" key="1">
    <citation type="submission" date="2016-12" db="EMBL/GenBank/DDBJ databases">
        <authorList>
            <person name="Song W.-J."/>
            <person name="Kurnit D.M."/>
        </authorList>
    </citation>
    <scope>NUCLEOTIDE SEQUENCE [LARGE SCALE GENOMIC DNA]</scope>
    <source>
        <strain evidence="2 3">CECT 9026</strain>
    </source>
</reference>
<dbReference type="Proteomes" id="UP000184774">
    <property type="component" value="Unassembled WGS sequence"/>
</dbReference>
<dbReference type="Pfam" id="PF15611">
    <property type="entry name" value="EH_Signature"/>
    <property type="match status" value="1"/>
</dbReference>
<sequence>MMMNLKRLNFTLLEPETFFEKEISNLKKLSNELSVWANKAGTNNQRFNRALDEVQDAIRFKRPLEETLCSKTHVRAFALSLESDTDNKIKITQRLLDAITQIVIKPTSLLIESLFQHFLKKFDELGDIVATGAWLHKSMKGRGIELKHGNEILSENGPQWLANQAIQQNIDFDQLVRELKLDRYSSGKFITLAQSIYYVERLKTITLNQGHELLHEVQKPNVYQARYDSESLLGHKILEILISRAQGTAIDDSWLNVIMAIAGDPRIPKSHERYIKWWSHIHPTLIQTVRGWLSKLDLRLFLEALDDFAKTSHDSELRRMYPARKQFLEGLFDAGLITHTRLYMSRQADYFLKRNYDKNHLPNYSLVSNGDKSIIYVQLTGAHLIEGSHSCYLWMYKHLDPEVCVFNYDISQPTYSQLTSGINHQMLQISEDMRAKAKITHSPTNFSWQRKALTTLRELGVKVTPKDVLSDKDYKQFKQQFGTREWQ</sequence>
<protein>
    <recommendedName>
        <fullName evidence="1">Zorya protein ZorC EH domain-containing protein</fullName>
    </recommendedName>
</protein>
<dbReference type="OrthoDB" id="5431366at2"/>
<evidence type="ECO:0000259" key="1">
    <source>
        <dbReference type="Pfam" id="PF15611"/>
    </source>
</evidence>
<proteinExistence type="predicted"/>
<evidence type="ECO:0000313" key="3">
    <source>
        <dbReference type="Proteomes" id="UP000184774"/>
    </source>
</evidence>
<organism evidence="2 3">
    <name type="scientific">Vibrio spartinae</name>
    <dbReference type="NCBI Taxonomy" id="1918945"/>
    <lineage>
        <taxon>Bacteria</taxon>
        <taxon>Pseudomonadati</taxon>
        <taxon>Pseudomonadota</taxon>
        <taxon>Gammaproteobacteria</taxon>
        <taxon>Vibrionales</taxon>
        <taxon>Vibrionaceae</taxon>
        <taxon>Vibrio</taxon>
    </lineage>
</organism>
<gene>
    <name evidence="2" type="ORF">VSP9026_03171</name>
</gene>
<dbReference type="RefSeq" id="WP_074373916.1">
    <property type="nucleotide sequence ID" value="NZ_AP024907.1"/>
</dbReference>
<dbReference type="EMBL" id="FSSB01000018">
    <property type="protein sequence ID" value="SIO95427.1"/>
    <property type="molecule type" value="Genomic_DNA"/>
</dbReference>
<dbReference type="AlphaFoldDB" id="A0A1N6M7U6"/>
<name>A0A1N6M7U6_9VIBR</name>
<accession>A0A1N6M7U6</accession>
<evidence type="ECO:0000313" key="2">
    <source>
        <dbReference type="EMBL" id="SIO95427.1"/>
    </source>
</evidence>